<dbReference type="NCBIfam" id="TIGR03177">
    <property type="entry name" value="pilus_cpaB"/>
    <property type="match status" value="1"/>
</dbReference>
<feature type="domain" description="SAF" evidence="2">
    <location>
        <begin position="39"/>
        <end position="101"/>
    </location>
</feature>
<dbReference type="InterPro" id="IPR031571">
    <property type="entry name" value="RcpC_dom"/>
</dbReference>
<dbReference type="EMBL" id="CP090978">
    <property type="protein sequence ID" value="UJF32836.1"/>
    <property type="molecule type" value="Genomic_DNA"/>
</dbReference>
<keyword evidence="1" id="KW-0472">Membrane</keyword>
<reference evidence="3 4" key="1">
    <citation type="journal article" date="2024" name="Int. J. Syst. Evol. Microbiol.">
        <title>Paenibacillus hexagrammi sp. nov., a novel bacterium isolated from the gut content of Hexagrammos agrammus.</title>
        <authorList>
            <person name="Jung H.K."/>
            <person name="Kim D.G."/>
            <person name="Zin H."/>
            <person name="Park J."/>
            <person name="Jung H."/>
            <person name="Kim Y.O."/>
            <person name="Kong H.J."/>
            <person name="Kim J.W."/>
            <person name="Kim Y.S."/>
        </authorList>
    </citation>
    <scope>NUCLEOTIDE SEQUENCE [LARGE SCALE GENOMIC DNA]</scope>
    <source>
        <strain evidence="3 4">YPD9-1</strain>
    </source>
</reference>
<accession>A0ABY3SI68</accession>
<dbReference type="Pfam" id="PF16976">
    <property type="entry name" value="RcpC"/>
    <property type="match status" value="1"/>
</dbReference>
<dbReference type="RefSeq" id="WP_235119179.1">
    <property type="nucleotide sequence ID" value="NZ_CP090978.1"/>
</dbReference>
<keyword evidence="1" id="KW-1133">Transmembrane helix</keyword>
<dbReference type="InterPro" id="IPR017592">
    <property type="entry name" value="Pilus_assmbl_Flp-typ_CpaB"/>
</dbReference>
<sequence>MRSKAVLILAVIMGLLTTFLFIKYMKKFDEAAVINTNMTDVVVAKQPIKRNTVIDAGAIEIAQVPKKALHPEAVLTIEEAAGKIANSDLAPGEMLLSHHLQGQKEEALLVSRKVTDGYRAVSVGVNIVRSVSNLIEPDDYVDVISNQTDKQSNGPLVSTLILQHARVLAVGRRMVEATTETPYVEYSSVTLEVKPQDAVALVNASEAGSVSLMLYSRIQPNGETESKGAGGDEK</sequence>
<dbReference type="InterPro" id="IPR013974">
    <property type="entry name" value="SAF"/>
</dbReference>
<evidence type="ECO:0000256" key="1">
    <source>
        <dbReference type="SAM" id="Phobius"/>
    </source>
</evidence>
<dbReference type="Pfam" id="PF08666">
    <property type="entry name" value="SAF"/>
    <property type="match status" value="1"/>
</dbReference>
<evidence type="ECO:0000259" key="2">
    <source>
        <dbReference type="SMART" id="SM00858"/>
    </source>
</evidence>
<protein>
    <submittedName>
        <fullName evidence="3">Flp pilus assembly protein CpaB</fullName>
    </submittedName>
</protein>
<evidence type="ECO:0000313" key="3">
    <source>
        <dbReference type="EMBL" id="UJF32836.1"/>
    </source>
</evidence>
<keyword evidence="1" id="KW-0812">Transmembrane</keyword>
<dbReference type="SMART" id="SM00858">
    <property type="entry name" value="SAF"/>
    <property type="match status" value="1"/>
</dbReference>
<evidence type="ECO:0000313" key="4">
    <source>
        <dbReference type="Proteomes" id="UP001649230"/>
    </source>
</evidence>
<keyword evidence="4" id="KW-1185">Reference proteome</keyword>
<organism evidence="3 4">
    <name type="scientific">Paenibacillus hexagrammi</name>
    <dbReference type="NCBI Taxonomy" id="2908839"/>
    <lineage>
        <taxon>Bacteria</taxon>
        <taxon>Bacillati</taxon>
        <taxon>Bacillota</taxon>
        <taxon>Bacilli</taxon>
        <taxon>Bacillales</taxon>
        <taxon>Paenibacillaceae</taxon>
        <taxon>Paenibacillus</taxon>
    </lineage>
</organism>
<feature type="transmembrane region" description="Helical" evidence="1">
    <location>
        <begin position="6"/>
        <end position="22"/>
    </location>
</feature>
<proteinExistence type="predicted"/>
<name>A0ABY3SI68_9BACL</name>
<gene>
    <name evidence="3" type="primary">cpaB</name>
    <name evidence="3" type="ORF">L0M14_25195</name>
</gene>
<dbReference type="CDD" id="cd11614">
    <property type="entry name" value="SAF_CpaB_FlgA_like"/>
    <property type="match status" value="1"/>
</dbReference>
<dbReference type="Proteomes" id="UP001649230">
    <property type="component" value="Chromosome"/>
</dbReference>
<dbReference type="Gene3D" id="3.90.1210.10">
    <property type="entry name" value="Antifreeze-like/N-acetylneuraminic acid synthase C-terminal domain"/>
    <property type="match status" value="1"/>
</dbReference>